<dbReference type="InterPro" id="IPR057326">
    <property type="entry name" value="KR_dom"/>
</dbReference>
<gene>
    <name evidence="6" type="ORF">ACFSC0_02530</name>
</gene>
<protein>
    <submittedName>
        <fullName evidence="6">SDR family oxidoreductase</fullName>
    </submittedName>
</protein>
<dbReference type="InterPro" id="IPR036291">
    <property type="entry name" value="NAD(P)-bd_dom_sf"/>
</dbReference>
<dbReference type="Gene3D" id="3.40.50.720">
    <property type="entry name" value="NAD(P)-binding Rossmann-like Domain"/>
    <property type="match status" value="1"/>
</dbReference>
<dbReference type="InterPro" id="IPR002347">
    <property type="entry name" value="SDR_fam"/>
</dbReference>
<evidence type="ECO:0000313" key="7">
    <source>
        <dbReference type="Proteomes" id="UP001597237"/>
    </source>
</evidence>
<dbReference type="NCBIfam" id="NF005495">
    <property type="entry name" value="PRK07109.1"/>
    <property type="match status" value="1"/>
</dbReference>
<dbReference type="PROSITE" id="PS00061">
    <property type="entry name" value="ADH_SHORT"/>
    <property type="match status" value="1"/>
</dbReference>
<dbReference type="Pfam" id="PF00106">
    <property type="entry name" value="adh_short"/>
    <property type="match status" value="1"/>
</dbReference>
<comment type="caution">
    <text evidence="6">The sequence shown here is derived from an EMBL/GenBank/DDBJ whole genome shotgun (WGS) entry which is preliminary data.</text>
</comment>
<dbReference type="PANTHER" id="PTHR44196:SF1">
    <property type="entry name" value="DEHYDROGENASE_REDUCTASE SDR FAMILY MEMBER 7B"/>
    <property type="match status" value="1"/>
</dbReference>
<name>A0ABW4N0N9_9CAUL</name>
<dbReference type="SUPFAM" id="SSF51735">
    <property type="entry name" value="NAD(P)-binding Rossmann-fold domains"/>
    <property type="match status" value="1"/>
</dbReference>
<proteinExistence type="inferred from homology"/>
<sequence>MGVSLDRDVGGPALAGKTVVVTGASAGVGRAVAQAAARAGANLGLIARSAEALGDVAKEVEALGVRALVLPLDVADAGAVRAAAARVEAELGPIDVWVNAAMATVFSPISRLPAEEVRRVTEVTYLGSVHGILSALDAMRPRGRGVIVQVGSALAFRGIPLQAPYCAAKHAVRGFISSLRSELLHENSPIRITEVHLPAVNTPQFTWARTHLPEEPRPVGTVYRPETAAAAILHAAVHPRRDYWLAGSTLQAILGQALAPALMDRLMARKAWEGQFTGAPAPAERPGNLFAPAEGLHAVRGPFGAEAKGRAILAHGPDVRLAVAAAGAALFTLAGLAAGLRLGRR</sequence>
<dbReference type="PANTHER" id="PTHR44196">
    <property type="entry name" value="DEHYDROGENASE/REDUCTASE SDR FAMILY MEMBER 7B"/>
    <property type="match status" value="1"/>
</dbReference>
<dbReference type="PRINTS" id="PR00081">
    <property type="entry name" value="GDHRDH"/>
</dbReference>
<dbReference type="PRINTS" id="PR00080">
    <property type="entry name" value="SDRFAMILY"/>
</dbReference>
<keyword evidence="4" id="KW-0812">Transmembrane</keyword>
<evidence type="ECO:0000256" key="3">
    <source>
        <dbReference type="RuleBase" id="RU000363"/>
    </source>
</evidence>
<feature type="transmembrane region" description="Helical" evidence="4">
    <location>
        <begin position="321"/>
        <end position="340"/>
    </location>
</feature>
<evidence type="ECO:0000256" key="4">
    <source>
        <dbReference type="SAM" id="Phobius"/>
    </source>
</evidence>
<evidence type="ECO:0000259" key="5">
    <source>
        <dbReference type="SMART" id="SM00822"/>
    </source>
</evidence>
<keyword evidence="4" id="KW-1133">Transmembrane helix</keyword>
<evidence type="ECO:0000313" key="6">
    <source>
        <dbReference type="EMBL" id="MFD1782255.1"/>
    </source>
</evidence>
<reference evidence="7" key="1">
    <citation type="journal article" date="2019" name="Int. J. Syst. Evol. Microbiol.">
        <title>The Global Catalogue of Microorganisms (GCM) 10K type strain sequencing project: providing services to taxonomists for standard genome sequencing and annotation.</title>
        <authorList>
            <consortium name="The Broad Institute Genomics Platform"/>
            <consortium name="The Broad Institute Genome Sequencing Center for Infectious Disease"/>
            <person name="Wu L."/>
            <person name="Ma J."/>
        </authorList>
    </citation>
    <scope>NUCLEOTIDE SEQUENCE [LARGE SCALE GENOMIC DNA]</scope>
    <source>
        <strain evidence="7">DFY28</strain>
    </source>
</reference>
<keyword evidence="7" id="KW-1185">Reference proteome</keyword>
<dbReference type="InterPro" id="IPR020904">
    <property type="entry name" value="Sc_DH/Rdtase_CS"/>
</dbReference>
<dbReference type="Proteomes" id="UP001597237">
    <property type="component" value="Unassembled WGS sequence"/>
</dbReference>
<dbReference type="RefSeq" id="WP_377280685.1">
    <property type="nucleotide sequence ID" value="NZ_JBHRSI010000001.1"/>
</dbReference>
<organism evidence="6 7">
    <name type="scientific">Phenylobacterium terrae</name>
    <dbReference type="NCBI Taxonomy" id="2665495"/>
    <lineage>
        <taxon>Bacteria</taxon>
        <taxon>Pseudomonadati</taxon>
        <taxon>Pseudomonadota</taxon>
        <taxon>Alphaproteobacteria</taxon>
        <taxon>Caulobacterales</taxon>
        <taxon>Caulobacteraceae</taxon>
        <taxon>Phenylobacterium</taxon>
    </lineage>
</organism>
<keyword evidence="4" id="KW-0472">Membrane</keyword>
<accession>A0ABW4N0N9</accession>
<comment type="similarity">
    <text evidence="1 3">Belongs to the short-chain dehydrogenases/reductases (SDR) family.</text>
</comment>
<dbReference type="EMBL" id="JBHUEY010000001">
    <property type="protein sequence ID" value="MFD1782255.1"/>
    <property type="molecule type" value="Genomic_DNA"/>
</dbReference>
<feature type="domain" description="Ketoreductase" evidence="5">
    <location>
        <begin position="17"/>
        <end position="192"/>
    </location>
</feature>
<keyword evidence="2" id="KW-0560">Oxidoreductase</keyword>
<dbReference type="SMART" id="SM00822">
    <property type="entry name" value="PKS_KR"/>
    <property type="match status" value="1"/>
</dbReference>
<evidence type="ECO:0000256" key="1">
    <source>
        <dbReference type="ARBA" id="ARBA00006484"/>
    </source>
</evidence>
<evidence type="ECO:0000256" key="2">
    <source>
        <dbReference type="ARBA" id="ARBA00023002"/>
    </source>
</evidence>